<proteinExistence type="predicted"/>
<evidence type="ECO:0000256" key="4">
    <source>
        <dbReference type="ARBA" id="ARBA00023139"/>
    </source>
</evidence>
<evidence type="ECO:0000256" key="2">
    <source>
        <dbReference type="ARBA" id="ARBA00022729"/>
    </source>
</evidence>
<keyword evidence="2" id="KW-0732">Signal</keyword>
<dbReference type="AlphaFoldDB" id="A0AAI8XMC0"/>
<dbReference type="EMBL" id="AP027452">
    <property type="protein sequence ID" value="BDY27730.1"/>
    <property type="molecule type" value="Genomic_DNA"/>
</dbReference>
<evidence type="ECO:0000313" key="6">
    <source>
        <dbReference type="EMBL" id="BDY27730.1"/>
    </source>
</evidence>
<dbReference type="GO" id="GO:0016020">
    <property type="term" value="C:membrane"/>
    <property type="evidence" value="ECO:0007669"/>
    <property type="project" value="InterPro"/>
</dbReference>
<keyword evidence="1" id="KW-1003">Cell membrane</keyword>
<keyword evidence="5 6" id="KW-0449">Lipoprotein</keyword>
<evidence type="ECO:0000313" key="7">
    <source>
        <dbReference type="Proteomes" id="UP001241092"/>
    </source>
</evidence>
<reference evidence="6" key="1">
    <citation type="submission" date="2023-03" db="EMBL/GenBank/DDBJ databases">
        <title>Draft genome sequence of a Mycolicibacterium mageritense strain H4_3_1 isolated from a hybrid biological-inorganic system reactor.</title>
        <authorList>
            <person name="Feng X."/>
            <person name="Kazama D."/>
            <person name="Sato K."/>
            <person name="Kobayashi H."/>
        </authorList>
    </citation>
    <scope>NUCLEOTIDE SEQUENCE</scope>
    <source>
        <strain evidence="6">H4_3_1</strain>
    </source>
</reference>
<dbReference type="InterPro" id="IPR008691">
    <property type="entry name" value="LpqH"/>
</dbReference>
<organism evidence="6 7">
    <name type="scientific">Mycolicibacterium mageritense</name>
    <name type="common">Mycobacterium mageritense</name>
    <dbReference type="NCBI Taxonomy" id="53462"/>
    <lineage>
        <taxon>Bacteria</taxon>
        <taxon>Bacillati</taxon>
        <taxon>Actinomycetota</taxon>
        <taxon>Actinomycetes</taxon>
        <taxon>Mycobacteriales</taxon>
        <taxon>Mycobacteriaceae</taxon>
        <taxon>Mycolicibacterium</taxon>
    </lineage>
</organism>
<dbReference type="Proteomes" id="UP001241092">
    <property type="component" value="Chromosome"/>
</dbReference>
<protein>
    <submittedName>
        <fullName evidence="6">Lipoprotein LpqH</fullName>
    </submittedName>
</protein>
<name>A0AAI8XMC0_MYCME</name>
<sequence>MTFGSNDAGPVTSVKCETKDGLTTISIEGKLHSTVVVTEGQAPAVKSVSIGEVGSDGPALMYSEGVSSTPVVVSRDGKNYTVTGNGLGSNVANRDAPADTPFDIAVTCP</sequence>
<keyword evidence="3" id="KW-0472">Membrane</keyword>
<evidence type="ECO:0000256" key="5">
    <source>
        <dbReference type="ARBA" id="ARBA00023288"/>
    </source>
</evidence>
<evidence type="ECO:0000256" key="3">
    <source>
        <dbReference type="ARBA" id="ARBA00023136"/>
    </source>
</evidence>
<evidence type="ECO:0000256" key="1">
    <source>
        <dbReference type="ARBA" id="ARBA00022475"/>
    </source>
</evidence>
<dbReference type="Pfam" id="PF05481">
    <property type="entry name" value="Myco_19_kDa"/>
    <property type="match status" value="1"/>
</dbReference>
<gene>
    <name evidence="6" type="primary">lpqH_1</name>
    <name evidence="6" type="ORF">hbim_01656</name>
</gene>
<accession>A0AAI8XMC0</accession>
<keyword evidence="4" id="KW-0564">Palmitate</keyword>